<dbReference type="EC" id="3.1.3.25" evidence="7"/>
<dbReference type="EMBL" id="JANQBD010000010">
    <property type="protein sequence ID" value="MCR8632668.1"/>
    <property type="molecule type" value="Genomic_DNA"/>
</dbReference>
<evidence type="ECO:0000256" key="4">
    <source>
        <dbReference type="ARBA" id="ARBA00022723"/>
    </source>
</evidence>
<evidence type="ECO:0000256" key="6">
    <source>
        <dbReference type="ARBA" id="ARBA00022842"/>
    </source>
</evidence>
<reference evidence="8 9" key="1">
    <citation type="submission" date="2022-08" db="EMBL/GenBank/DDBJ databases">
        <title>Paenibacillus endoradicis sp. nov., Paenibacillus radicibacter sp. nov and Paenibacillus pararadicis sp. nov., three cold-adapted plant growth-promoting bacteria isolated from root of Larix gmelinii in Great Khingan.</title>
        <authorList>
            <person name="Xue H."/>
        </authorList>
    </citation>
    <scope>NUCLEOTIDE SEQUENCE [LARGE SCALE GENOMIC DNA]</scope>
    <source>
        <strain evidence="8 9">N5-1-1-5</strain>
    </source>
</reference>
<comment type="catalytic activity">
    <reaction evidence="1 7">
        <text>a myo-inositol phosphate + H2O = myo-inositol + phosphate</text>
        <dbReference type="Rhea" id="RHEA:24056"/>
        <dbReference type="ChEBI" id="CHEBI:15377"/>
        <dbReference type="ChEBI" id="CHEBI:17268"/>
        <dbReference type="ChEBI" id="CHEBI:43474"/>
        <dbReference type="ChEBI" id="CHEBI:84139"/>
        <dbReference type="EC" id="3.1.3.25"/>
    </reaction>
</comment>
<comment type="cofactor">
    <cofactor evidence="2 7">
        <name>Mg(2+)</name>
        <dbReference type="ChEBI" id="CHEBI:18420"/>
    </cofactor>
</comment>
<dbReference type="PRINTS" id="PR00377">
    <property type="entry name" value="IMPHPHTASES"/>
</dbReference>
<organism evidence="8 9">
    <name type="scientific">Paenibacillus radicis</name>
    <name type="common">ex Xue et al. 2023</name>
    <dbReference type="NCBI Taxonomy" id="2972489"/>
    <lineage>
        <taxon>Bacteria</taxon>
        <taxon>Bacillati</taxon>
        <taxon>Bacillota</taxon>
        <taxon>Bacilli</taxon>
        <taxon>Bacillales</taxon>
        <taxon>Paenibacillaceae</taxon>
        <taxon>Paenibacillus</taxon>
    </lineage>
</organism>
<dbReference type="Gene3D" id="3.40.190.80">
    <property type="match status" value="1"/>
</dbReference>
<dbReference type="Pfam" id="PF00459">
    <property type="entry name" value="Inositol_P"/>
    <property type="match status" value="1"/>
</dbReference>
<evidence type="ECO:0000256" key="7">
    <source>
        <dbReference type="RuleBase" id="RU364068"/>
    </source>
</evidence>
<evidence type="ECO:0000256" key="5">
    <source>
        <dbReference type="ARBA" id="ARBA00022801"/>
    </source>
</evidence>
<dbReference type="InterPro" id="IPR000760">
    <property type="entry name" value="Inositol_monophosphatase-like"/>
</dbReference>
<dbReference type="PRINTS" id="PR01959">
    <property type="entry name" value="SBIMPHPHTASE"/>
</dbReference>
<dbReference type="PROSITE" id="PS00630">
    <property type="entry name" value="IMP_2"/>
    <property type="match status" value="1"/>
</dbReference>
<dbReference type="RefSeq" id="WP_258214244.1">
    <property type="nucleotide sequence ID" value="NZ_JANQBD010000010.1"/>
</dbReference>
<evidence type="ECO:0000256" key="2">
    <source>
        <dbReference type="ARBA" id="ARBA00001946"/>
    </source>
</evidence>
<dbReference type="InterPro" id="IPR020583">
    <property type="entry name" value="Inositol_monoP_metal-BS"/>
</dbReference>
<dbReference type="Gene3D" id="3.30.540.10">
    <property type="entry name" value="Fructose-1,6-Bisphosphatase, subunit A, domain 1"/>
    <property type="match status" value="1"/>
</dbReference>
<dbReference type="InterPro" id="IPR020550">
    <property type="entry name" value="Inositol_monophosphatase_CS"/>
</dbReference>
<dbReference type="PANTHER" id="PTHR20854:SF4">
    <property type="entry name" value="INOSITOL-1-MONOPHOSPHATASE-RELATED"/>
    <property type="match status" value="1"/>
</dbReference>
<comment type="caution">
    <text evidence="8">The sequence shown here is derived from an EMBL/GenBank/DDBJ whole genome shotgun (WGS) entry which is preliminary data.</text>
</comment>
<evidence type="ECO:0000313" key="8">
    <source>
        <dbReference type="EMBL" id="MCR8632668.1"/>
    </source>
</evidence>
<dbReference type="InterPro" id="IPR033942">
    <property type="entry name" value="IMPase"/>
</dbReference>
<keyword evidence="4 7" id="KW-0479">Metal-binding</keyword>
<accession>A0ABT1YK82</accession>
<evidence type="ECO:0000256" key="3">
    <source>
        <dbReference type="ARBA" id="ARBA00009759"/>
    </source>
</evidence>
<evidence type="ECO:0000313" key="9">
    <source>
        <dbReference type="Proteomes" id="UP001300012"/>
    </source>
</evidence>
<dbReference type="InterPro" id="IPR022337">
    <property type="entry name" value="Inositol_monophosphatase_SuhB"/>
</dbReference>
<dbReference type="PROSITE" id="PS00629">
    <property type="entry name" value="IMP_1"/>
    <property type="match status" value="1"/>
</dbReference>
<protein>
    <recommendedName>
        <fullName evidence="7">Inositol-1-monophosphatase</fullName>
        <ecNumber evidence="7">3.1.3.25</ecNumber>
    </recommendedName>
</protein>
<dbReference type="PANTHER" id="PTHR20854">
    <property type="entry name" value="INOSITOL MONOPHOSPHATASE"/>
    <property type="match status" value="1"/>
</dbReference>
<keyword evidence="6 7" id="KW-0460">Magnesium</keyword>
<name>A0ABT1YK82_9BACL</name>
<evidence type="ECO:0000256" key="1">
    <source>
        <dbReference type="ARBA" id="ARBA00001033"/>
    </source>
</evidence>
<keyword evidence="9" id="KW-1185">Reference proteome</keyword>
<dbReference type="SUPFAM" id="SSF56655">
    <property type="entry name" value="Carbohydrate phosphatase"/>
    <property type="match status" value="1"/>
</dbReference>
<comment type="similarity">
    <text evidence="3 7">Belongs to the inositol monophosphatase superfamily.</text>
</comment>
<dbReference type="CDD" id="cd01639">
    <property type="entry name" value="IMPase"/>
    <property type="match status" value="1"/>
</dbReference>
<gene>
    <name evidence="8" type="ORF">NV381_15795</name>
</gene>
<proteinExistence type="inferred from homology"/>
<dbReference type="Proteomes" id="UP001300012">
    <property type="component" value="Unassembled WGS sequence"/>
</dbReference>
<keyword evidence="5 7" id="KW-0378">Hydrolase</keyword>
<sequence length="276" mass="30059">MTNHDYIEVAQRIARATGLMIKERIGTSIVVQEKASRYDLVTEVDQAAERMIRELLSEIFPKHRILGEEEAFHDGVLVSDMAERIKSEEYLWIVDPIDGTNNFIHGLPGYTVSIALAHWGELIAGVVYDPTIDEMYWAEKGGGAYLNGKRIQVSTAIQLEKSIIGTGFPSNIARDRHAVIDHIGSVGPICLNIRVYGSAALQLAYVAAGKLDASWDLGLKVWDIAAGAVLISEAGGKLTDVDGSPYALSTENMLASNIGVHHDLVNHLNPKKVSSA</sequence>